<dbReference type="EMBL" id="JAMKFB020000005">
    <property type="protein sequence ID" value="KAL0193109.1"/>
    <property type="molecule type" value="Genomic_DNA"/>
</dbReference>
<accession>A0ABD0R3N3</accession>
<feature type="non-terminal residue" evidence="1">
    <location>
        <position position="84"/>
    </location>
</feature>
<proteinExistence type="predicted"/>
<evidence type="ECO:0000313" key="1">
    <source>
        <dbReference type="EMBL" id="KAL0193109.1"/>
    </source>
</evidence>
<keyword evidence="2" id="KW-1185">Reference proteome</keyword>
<feature type="non-terminal residue" evidence="1">
    <location>
        <position position="1"/>
    </location>
</feature>
<dbReference type="AlphaFoldDB" id="A0ABD0R3N3"/>
<organism evidence="1 2">
    <name type="scientific">Cirrhinus mrigala</name>
    <name type="common">Mrigala</name>
    <dbReference type="NCBI Taxonomy" id="683832"/>
    <lineage>
        <taxon>Eukaryota</taxon>
        <taxon>Metazoa</taxon>
        <taxon>Chordata</taxon>
        <taxon>Craniata</taxon>
        <taxon>Vertebrata</taxon>
        <taxon>Euteleostomi</taxon>
        <taxon>Actinopterygii</taxon>
        <taxon>Neopterygii</taxon>
        <taxon>Teleostei</taxon>
        <taxon>Ostariophysi</taxon>
        <taxon>Cypriniformes</taxon>
        <taxon>Cyprinidae</taxon>
        <taxon>Labeoninae</taxon>
        <taxon>Labeonini</taxon>
        <taxon>Cirrhinus</taxon>
    </lineage>
</organism>
<evidence type="ECO:0000313" key="2">
    <source>
        <dbReference type="Proteomes" id="UP001529510"/>
    </source>
</evidence>
<gene>
    <name evidence="1" type="ORF">M9458_011405</name>
</gene>
<protein>
    <submittedName>
        <fullName evidence="1">Uncharacterized protein</fullName>
    </submittedName>
</protein>
<reference evidence="1 2" key="1">
    <citation type="submission" date="2024-05" db="EMBL/GenBank/DDBJ databases">
        <title>Genome sequencing and assembly of Indian major carp, Cirrhinus mrigala (Hamilton, 1822).</title>
        <authorList>
            <person name="Mohindra V."/>
            <person name="Chowdhury L.M."/>
            <person name="Lal K."/>
            <person name="Jena J.K."/>
        </authorList>
    </citation>
    <scope>NUCLEOTIDE SEQUENCE [LARGE SCALE GENOMIC DNA]</scope>
    <source>
        <strain evidence="1">CM1030</strain>
        <tissue evidence="1">Blood</tissue>
    </source>
</reference>
<comment type="caution">
    <text evidence="1">The sequence shown here is derived from an EMBL/GenBank/DDBJ whole genome shotgun (WGS) entry which is preliminary data.</text>
</comment>
<sequence length="84" mass="9970">KEDTVQEKVVKEKKKVDDTNRHKPYGLTAWAPVDDVYMVRHYPKPVHETSVAIEMLKNFQKLDFSPENQPVYINLRLDMKLEKK</sequence>
<name>A0ABD0R3N3_CIRMR</name>
<dbReference type="Proteomes" id="UP001529510">
    <property type="component" value="Unassembled WGS sequence"/>
</dbReference>